<evidence type="ECO:0000313" key="3">
    <source>
        <dbReference type="EMBL" id="GBF90502.1"/>
    </source>
</evidence>
<dbReference type="EMBL" id="BDRX01000017">
    <property type="protein sequence ID" value="GBF90502.1"/>
    <property type="molecule type" value="Genomic_DNA"/>
</dbReference>
<feature type="chain" id="PRO_5016117242" description="DUF1618 domain-containing protein" evidence="2">
    <location>
        <begin position="47"/>
        <end position="499"/>
    </location>
</feature>
<accession>A0A2V0NV03</accession>
<sequence length="499" mass="52116">MCEHDTAAPGRHAAARRRRAPPARRPLAAAALLALLLQLLPPPGGAWGAAAAGTGPLLDSRLHMGIPFLFNPSVVALPGGGYMAGARTAWMKGVAGRWWWMNAAYLCRDDDVNFSSPVCLRFDPFKGGYRECMWRGMVDTKGIEDPKLFAWPGRGVFAVFNRKPRAPGLPPANGNGGGGLGGGGALKAPVAAEDVLCPADAPMLQQWLVAVAPSPAAGTWALPAPVPLRVTLPGFYEGKLGEGKTVKEKNWMPLVSNDTLFMVHTIFPQHRVFEIAPDGATARQLLSSWPAAAARRLEAFNIHGGPPVVHVSSEVLAAAGLGGGSSSGSGGGGGGGGKSLAAAAKAAAAPRGYHLGVLHYFTTNSTVDAAGKKKDVKHYYHFLYKMKETEPFEPCALSAELPLVFRKPRGAAAAGAGPATGAGSRQRIWKDTSHTAFVSGFHLERAPARPVKGSRPGGVGSAGRPRVLISYGSSDIESRLLALSLQQVDELFAGQPGSC</sequence>
<dbReference type="InParanoid" id="A0A2V0NV03"/>
<organism evidence="3 4">
    <name type="scientific">Raphidocelis subcapitata</name>
    <dbReference type="NCBI Taxonomy" id="307507"/>
    <lineage>
        <taxon>Eukaryota</taxon>
        <taxon>Viridiplantae</taxon>
        <taxon>Chlorophyta</taxon>
        <taxon>core chlorophytes</taxon>
        <taxon>Chlorophyceae</taxon>
        <taxon>CS clade</taxon>
        <taxon>Sphaeropleales</taxon>
        <taxon>Selenastraceae</taxon>
        <taxon>Raphidocelis</taxon>
    </lineage>
</organism>
<proteinExistence type="predicted"/>
<keyword evidence="4" id="KW-1185">Reference proteome</keyword>
<dbReference type="Proteomes" id="UP000247498">
    <property type="component" value="Unassembled WGS sequence"/>
</dbReference>
<gene>
    <name evidence="3" type="ORF">Rsub_03498</name>
</gene>
<dbReference type="OrthoDB" id="440755at2759"/>
<protein>
    <recommendedName>
        <fullName evidence="5">DUF1618 domain-containing protein</fullName>
    </recommendedName>
</protein>
<feature type="compositionally biased region" description="Basic residues" evidence="1">
    <location>
        <begin position="13"/>
        <end position="22"/>
    </location>
</feature>
<evidence type="ECO:0000256" key="1">
    <source>
        <dbReference type="SAM" id="MobiDB-lite"/>
    </source>
</evidence>
<evidence type="ECO:0000313" key="4">
    <source>
        <dbReference type="Proteomes" id="UP000247498"/>
    </source>
</evidence>
<keyword evidence="2" id="KW-0732">Signal</keyword>
<evidence type="ECO:0008006" key="5">
    <source>
        <dbReference type="Google" id="ProtNLM"/>
    </source>
</evidence>
<feature type="signal peptide" evidence="2">
    <location>
        <begin position="1"/>
        <end position="46"/>
    </location>
</feature>
<dbReference type="STRING" id="307507.A0A2V0NV03"/>
<comment type="caution">
    <text evidence="3">The sequence shown here is derived from an EMBL/GenBank/DDBJ whole genome shotgun (WGS) entry which is preliminary data.</text>
</comment>
<name>A0A2V0NV03_9CHLO</name>
<reference evidence="3 4" key="1">
    <citation type="journal article" date="2018" name="Sci. Rep.">
        <title>Raphidocelis subcapitata (=Pseudokirchneriella subcapitata) provides an insight into genome evolution and environmental adaptations in the Sphaeropleales.</title>
        <authorList>
            <person name="Suzuki S."/>
            <person name="Yamaguchi H."/>
            <person name="Nakajima N."/>
            <person name="Kawachi M."/>
        </authorList>
    </citation>
    <scope>NUCLEOTIDE SEQUENCE [LARGE SCALE GENOMIC DNA]</scope>
    <source>
        <strain evidence="3 4">NIES-35</strain>
    </source>
</reference>
<evidence type="ECO:0000256" key="2">
    <source>
        <dbReference type="SAM" id="SignalP"/>
    </source>
</evidence>
<dbReference type="AlphaFoldDB" id="A0A2V0NV03"/>
<feature type="region of interest" description="Disordered" evidence="1">
    <location>
        <begin position="1"/>
        <end position="22"/>
    </location>
</feature>